<sequence length="692" mass="76369">MAANDIYIDQTHTLSLVGNQSVKSLFINAEAGAGQKLLLNGNALEIFGTLQAFDGPAPGNPTGSWNSINWIGNSIDSRLIFKGNSRTIVPKGAWSGFSIRSRYSIIFDPGDGVELTIEEPVKSMRFIIRSGTLIQEIDNLGPTPACATLSFNSEDFFGLNEYGDFIIENGGTFISKCNEDILFRSASRSAALFEIMDGGEAIFEGNNPELEVVQYELNGKVTFASGTSTKSFITKTFPTSNFPISLHDLELRSSQNLQLPANLSISGDLIQSSTGTFDFTSTSLSVVGNSDQTIFGFPLITLNLSLNKPSGEVSFDRDLQILSQLEMIAGGLNLQQNAIGINLLGTGGLQYSGGYWRDISTLNYFNLPATMNATNFTLPFLDQFQGGIRKVQLLGSSPGGSLSLNFQEFSGAEFDPQFNDSDGTPILYRLYSYFDFSGVSPSSLPIEMRISADELIVDNVDDLRIVGTGYAAPGSHLPGLDPIELWARRSLTFGELESTNFTVGSYRTLSILPLNWLELSAENLGRYTQVEWKVSQEEDNDYFEIYRSTNGLADWQKLGQVKSLGDTEGQRTYTFQDTTRQNRTPVFYQLKQIDFSGAFSWSEVFRSDPLPSAELKIYPNPHFSGPLQILLPDDLDHSSAFVQVIGIASHYIYTAKLNLVELQDYLTTLAPGVYAIQIYSRDHSHFTRWLKK</sequence>
<dbReference type="InterPro" id="IPR013783">
    <property type="entry name" value="Ig-like_fold"/>
</dbReference>
<organism evidence="1 2">
    <name type="scientific">Algoriphagus namhaensis</name>
    <dbReference type="NCBI Taxonomy" id="915353"/>
    <lineage>
        <taxon>Bacteria</taxon>
        <taxon>Pseudomonadati</taxon>
        <taxon>Bacteroidota</taxon>
        <taxon>Cytophagia</taxon>
        <taxon>Cytophagales</taxon>
        <taxon>Cyclobacteriaceae</taxon>
        <taxon>Algoriphagus</taxon>
    </lineage>
</organism>
<proteinExistence type="predicted"/>
<dbReference type="RefSeq" id="WP_377902827.1">
    <property type="nucleotide sequence ID" value="NZ_JBHRZS010000003.1"/>
</dbReference>
<dbReference type="Proteomes" id="UP001595805">
    <property type="component" value="Unassembled WGS sequence"/>
</dbReference>
<name>A0ABV8AQ55_9BACT</name>
<protein>
    <submittedName>
        <fullName evidence="1">T9SS C-terminal target domain-containing protein</fullName>
    </submittedName>
</protein>
<dbReference type="Gene3D" id="2.60.40.10">
    <property type="entry name" value="Immunoglobulins"/>
    <property type="match status" value="1"/>
</dbReference>
<reference evidence="2" key="1">
    <citation type="journal article" date="2019" name="Int. J. Syst. Evol. Microbiol.">
        <title>The Global Catalogue of Microorganisms (GCM) 10K type strain sequencing project: providing services to taxonomists for standard genome sequencing and annotation.</title>
        <authorList>
            <consortium name="The Broad Institute Genomics Platform"/>
            <consortium name="The Broad Institute Genome Sequencing Center for Infectious Disease"/>
            <person name="Wu L."/>
            <person name="Ma J."/>
        </authorList>
    </citation>
    <scope>NUCLEOTIDE SEQUENCE [LARGE SCALE GENOMIC DNA]</scope>
    <source>
        <strain evidence="2">CCUG 60523</strain>
    </source>
</reference>
<evidence type="ECO:0000313" key="2">
    <source>
        <dbReference type="Proteomes" id="UP001595805"/>
    </source>
</evidence>
<accession>A0ABV8AQ55</accession>
<gene>
    <name evidence="1" type="ORF">ACFOSV_01905</name>
</gene>
<comment type="caution">
    <text evidence="1">The sequence shown here is derived from an EMBL/GenBank/DDBJ whole genome shotgun (WGS) entry which is preliminary data.</text>
</comment>
<keyword evidence="2" id="KW-1185">Reference proteome</keyword>
<dbReference type="EMBL" id="JBHRZS010000003">
    <property type="protein sequence ID" value="MFC3878907.1"/>
    <property type="molecule type" value="Genomic_DNA"/>
</dbReference>
<evidence type="ECO:0000313" key="1">
    <source>
        <dbReference type="EMBL" id="MFC3878907.1"/>
    </source>
</evidence>